<evidence type="ECO:0000313" key="5">
    <source>
        <dbReference type="Proteomes" id="UP000195787"/>
    </source>
</evidence>
<evidence type="ECO:0000256" key="1">
    <source>
        <dbReference type="ARBA" id="ARBA00022679"/>
    </source>
</evidence>
<reference evidence="4 5" key="1">
    <citation type="submission" date="2017-02" db="EMBL/GenBank/DDBJ databases">
        <authorList>
            <person name="Peterson S.W."/>
        </authorList>
    </citation>
    <scope>NUCLEOTIDE SEQUENCE [LARGE SCALE GENOMIC DNA]</scope>
    <source>
        <strain evidence="4 5">LMG 22410</strain>
    </source>
</reference>
<dbReference type="InterPro" id="IPR000182">
    <property type="entry name" value="GNAT_dom"/>
</dbReference>
<evidence type="ECO:0000256" key="2">
    <source>
        <dbReference type="ARBA" id="ARBA00023315"/>
    </source>
</evidence>
<protein>
    <submittedName>
        <fullName evidence="4">Aminoglycoside acetyltransferase (6') type I</fullName>
    </submittedName>
</protein>
<dbReference type="RefSeq" id="WP_086993006.1">
    <property type="nucleotide sequence ID" value="NZ_FUHU01000046.1"/>
</dbReference>
<evidence type="ECO:0000259" key="3">
    <source>
        <dbReference type="PROSITE" id="PS51186"/>
    </source>
</evidence>
<organism evidence="4 5">
    <name type="scientific">Agrococcus casei LMG 22410</name>
    <dbReference type="NCBI Taxonomy" id="1255656"/>
    <lineage>
        <taxon>Bacteria</taxon>
        <taxon>Bacillati</taxon>
        <taxon>Actinomycetota</taxon>
        <taxon>Actinomycetes</taxon>
        <taxon>Micrococcales</taxon>
        <taxon>Microbacteriaceae</taxon>
        <taxon>Agrococcus</taxon>
    </lineage>
</organism>
<evidence type="ECO:0000313" key="4">
    <source>
        <dbReference type="EMBL" id="SJM69267.1"/>
    </source>
</evidence>
<feature type="domain" description="N-acetyltransferase" evidence="3">
    <location>
        <begin position="5"/>
        <end position="157"/>
    </location>
</feature>
<dbReference type="OrthoDB" id="2935121at2"/>
<proteinExistence type="predicted"/>
<dbReference type="Proteomes" id="UP000195787">
    <property type="component" value="Unassembled WGS sequence"/>
</dbReference>
<dbReference type="Gene3D" id="3.40.630.30">
    <property type="match status" value="1"/>
</dbReference>
<dbReference type="Pfam" id="PF00583">
    <property type="entry name" value="Acetyltransf_1"/>
    <property type="match status" value="1"/>
</dbReference>
<gene>
    <name evidence="4" type="ORF">CZ674_13185</name>
</gene>
<sequence length="157" mass="17348">MSAGLVIRAANASDVRELHGLFVKHSTASSTDEKVNRYRDRLDRLVDSWDHRIVVAEIDGQTLGYAAAQDYGPPSGEDRSVARMHDLWVAPEARGRGAGRALFNDVRNWAQDERRIGVLQWQSSQVAADFYERLGLADASGDGTNFELAVHLPQTEG</sequence>
<dbReference type="InterPro" id="IPR016181">
    <property type="entry name" value="Acyl_CoA_acyltransferase"/>
</dbReference>
<dbReference type="CDD" id="cd04301">
    <property type="entry name" value="NAT_SF"/>
    <property type="match status" value="1"/>
</dbReference>
<dbReference type="AlphaFoldDB" id="A0A1R4GM35"/>
<dbReference type="InterPro" id="IPR050832">
    <property type="entry name" value="Bact_Acetyltransf"/>
</dbReference>
<dbReference type="PANTHER" id="PTHR43877">
    <property type="entry name" value="AMINOALKYLPHOSPHONATE N-ACETYLTRANSFERASE-RELATED-RELATED"/>
    <property type="match status" value="1"/>
</dbReference>
<dbReference type="EMBL" id="FUHU01000046">
    <property type="protein sequence ID" value="SJM69267.1"/>
    <property type="molecule type" value="Genomic_DNA"/>
</dbReference>
<keyword evidence="1 4" id="KW-0808">Transferase</keyword>
<keyword evidence="2" id="KW-0012">Acyltransferase</keyword>
<keyword evidence="5" id="KW-1185">Reference proteome</keyword>
<dbReference type="PROSITE" id="PS51186">
    <property type="entry name" value="GNAT"/>
    <property type="match status" value="1"/>
</dbReference>
<accession>A0A1R4GM35</accession>
<name>A0A1R4GM35_9MICO</name>
<dbReference type="GeneID" id="303174163"/>
<dbReference type="GO" id="GO:0016747">
    <property type="term" value="F:acyltransferase activity, transferring groups other than amino-acyl groups"/>
    <property type="evidence" value="ECO:0007669"/>
    <property type="project" value="InterPro"/>
</dbReference>
<dbReference type="SUPFAM" id="SSF55729">
    <property type="entry name" value="Acyl-CoA N-acyltransferases (Nat)"/>
    <property type="match status" value="1"/>
</dbReference>